<evidence type="ECO:0000313" key="8">
    <source>
        <dbReference type="EMBL" id="MDQ0360402.1"/>
    </source>
</evidence>
<dbReference type="EMBL" id="JAUSUR010000001">
    <property type="protein sequence ID" value="MDQ0360402.1"/>
    <property type="molecule type" value="Genomic_DNA"/>
</dbReference>
<gene>
    <name evidence="8" type="ORF">J2S15_001133</name>
</gene>
<evidence type="ECO:0000256" key="4">
    <source>
        <dbReference type="ARBA" id="ARBA00023163"/>
    </source>
</evidence>
<evidence type="ECO:0000256" key="5">
    <source>
        <dbReference type="PROSITE-ProRule" id="PRU00169"/>
    </source>
</evidence>
<dbReference type="InterPro" id="IPR058245">
    <property type="entry name" value="NreC/VraR/RcsB-like_REC"/>
</dbReference>
<keyword evidence="2" id="KW-0805">Transcription regulation</keyword>
<evidence type="ECO:0000259" key="6">
    <source>
        <dbReference type="PROSITE" id="PS50043"/>
    </source>
</evidence>
<dbReference type="PANTHER" id="PTHR43214">
    <property type="entry name" value="TWO-COMPONENT RESPONSE REGULATOR"/>
    <property type="match status" value="1"/>
</dbReference>
<proteinExistence type="predicted"/>
<dbReference type="PRINTS" id="PR00038">
    <property type="entry name" value="HTHLUXR"/>
</dbReference>
<dbReference type="InterPro" id="IPR039420">
    <property type="entry name" value="WalR-like"/>
</dbReference>
<dbReference type="SUPFAM" id="SSF52172">
    <property type="entry name" value="CheY-like"/>
    <property type="match status" value="1"/>
</dbReference>
<accession>A0ABU0E0I9</accession>
<comment type="caution">
    <text evidence="8">The sequence shown here is derived from an EMBL/GenBank/DDBJ whole genome shotgun (WGS) entry which is preliminary data.</text>
</comment>
<organism evidence="8 9">
    <name type="scientific">Breznakia pachnodae</name>
    <dbReference type="NCBI Taxonomy" id="265178"/>
    <lineage>
        <taxon>Bacteria</taxon>
        <taxon>Bacillati</taxon>
        <taxon>Bacillota</taxon>
        <taxon>Erysipelotrichia</taxon>
        <taxon>Erysipelotrichales</taxon>
        <taxon>Erysipelotrichaceae</taxon>
        <taxon>Breznakia</taxon>
    </lineage>
</organism>
<evidence type="ECO:0000256" key="2">
    <source>
        <dbReference type="ARBA" id="ARBA00023015"/>
    </source>
</evidence>
<dbReference type="InterPro" id="IPR001789">
    <property type="entry name" value="Sig_transdc_resp-reg_receiver"/>
</dbReference>
<dbReference type="SMART" id="SM00421">
    <property type="entry name" value="HTH_LUXR"/>
    <property type="match status" value="1"/>
</dbReference>
<keyword evidence="1 5" id="KW-0597">Phosphoprotein</keyword>
<evidence type="ECO:0000259" key="7">
    <source>
        <dbReference type="PROSITE" id="PS50110"/>
    </source>
</evidence>
<dbReference type="PANTHER" id="PTHR43214:SF40">
    <property type="entry name" value="TRANSCRIPTIONAL REGULATORY PROTEIN LNRK"/>
    <property type="match status" value="1"/>
</dbReference>
<reference evidence="8 9" key="1">
    <citation type="submission" date="2023-07" db="EMBL/GenBank/DDBJ databases">
        <title>Genomic Encyclopedia of Type Strains, Phase IV (KMG-IV): sequencing the most valuable type-strain genomes for metagenomic binning, comparative biology and taxonomic classification.</title>
        <authorList>
            <person name="Goeker M."/>
        </authorList>
    </citation>
    <scope>NUCLEOTIDE SEQUENCE [LARGE SCALE GENOMIC DNA]</scope>
    <source>
        <strain evidence="8 9">DSM 16784</strain>
    </source>
</reference>
<dbReference type="RefSeq" id="WP_307406276.1">
    <property type="nucleotide sequence ID" value="NZ_JAUSUR010000001.1"/>
</dbReference>
<feature type="domain" description="Response regulatory" evidence="7">
    <location>
        <begin position="3"/>
        <end position="119"/>
    </location>
</feature>
<dbReference type="InterPro" id="IPR016032">
    <property type="entry name" value="Sig_transdc_resp-reg_C-effctor"/>
</dbReference>
<protein>
    <submittedName>
        <fullName evidence="8">DNA-binding NarL/FixJ family response regulator</fullName>
    </submittedName>
</protein>
<sequence length="223" mass="25197">MIEIIIADDQELIRESLNILLSANKEFKVIDLVENGKEVIQSVAKRQPDIILMDIRMPVIDGVECTRIIKEKYSDIHIILLTTFDDDEYIYNSLKYGADGYLLKEVSPKELTDAIITVSKGGSIIHPSVTTKAINLFSELANQSAVNIHPGDDGVKNLSDKEWQVIEKVSLGLSNKEIAQELHFSEGTIRNYLSIILDKLQLRDRTQLAIWYLQGKNRKSGNE</sequence>
<dbReference type="CDD" id="cd06170">
    <property type="entry name" value="LuxR_C_like"/>
    <property type="match status" value="1"/>
</dbReference>
<dbReference type="InterPro" id="IPR011006">
    <property type="entry name" value="CheY-like_superfamily"/>
</dbReference>
<dbReference type="SUPFAM" id="SSF46894">
    <property type="entry name" value="C-terminal effector domain of the bipartite response regulators"/>
    <property type="match status" value="1"/>
</dbReference>
<dbReference type="Pfam" id="PF00072">
    <property type="entry name" value="Response_reg"/>
    <property type="match status" value="1"/>
</dbReference>
<feature type="modified residue" description="4-aspartylphosphate" evidence="5">
    <location>
        <position position="54"/>
    </location>
</feature>
<dbReference type="GO" id="GO:0003677">
    <property type="term" value="F:DNA binding"/>
    <property type="evidence" value="ECO:0007669"/>
    <property type="project" value="UniProtKB-KW"/>
</dbReference>
<dbReference type="SMART" id="SM00448">
    <property type="entry name" value="REC"/>
    <property type="match status" value="1"/>
</dbReference>
<evidence type="ECO:0000313" key="9">
    <source>
        <dbReference type="Proteomes" id="UP001230220"/>
    </source>
</evidence>
<name>A0ABU0E0I9_9FIRM</name>
<evidence type="ECO:0000256" key="1">
    <source>
        <dbReference type="ARBA" id="ARBA00022553"/>
    </source>
</evidence>
<dbReference type="Gene3D" id="3.40.50.2300">
    <property type="match status" value="1"/>
</dbReference>
<keyword evidence="3 8" id="KW-0238">DNA-binding</keyword>
<dbReference type="InterPro" id="IPR000792">
    <property type="entry name" value="Tscrpt_reg_LuxR_C"/>
</dbReference>
<keyword evidence="9" id="KW-1185">Reference proteome</keyword>
<dbReference type="Pfam" id="PF00196">
    <property type="entry name" value="GerE"/>
    <property type="match status" value="1"/>
</dbReference>
<dbReference type="PROSITE" id="PS50110">
    <property type="entry name" value="RESPONSE_REGULATORY"/>
    <property type="match status" value="1"/>
</dbReference>
<feature type="domain" description="HTH luxR-type" evidence="6">
    <location>
        <begin position="151"/>
        <end position="216"/>
    </location>
</feature>
<evidence type="ECO:0000256" key="3">
    <source>
        <dbReference type="ARBA" id="ARBA00023125"/>
    </source>
</evidence>
<dbReference type="CDD" id="cd17535">
    <property type="entry name" value="REC_NarL-like"/>
    <property type="match status" value="1"/>
</dbReference>
<dbReference type="Proteomes" id="UP001230220">
    <property type="component" value="Unassembled WGS sequence"/>
</dbReference>
<keyword evidence="4" id="KW-0804">Transcription</keyword>
<dbReference type="PROSITE" id="PS50043">
    <property type="entry name" value="HTH_LUXR_2"/>
    <property type="match status" value="1"/>
</dbReference>